<keyword evidence="1" id="KW-1133">Transmembrane helix</keyword>
<keyword evidence="1" id="KW-0812">Transmembrane</keyword>
<comment type="caution">
    <text evidence="2">The sequence shown here is derived from an EMBL/GenBank/DDBJ whole genome shotgun (WGS) entry which is preliminary data.</text>
</comment>
<dbReference type="AlphaFoldDB" id="A0A9W7FYW5"/>
<dbReference type="InterPro" id="IPR037185">
    <property type="entry name" value="EmrE-like"/>
</dbReference>
<dbReference type="OrthoDB" id="10469018at2759"/>
<name>A0A9W7FYW5_9STRA</name>
<protein>
    <recommendedName>
        <fullName evidence="4">EamA domain-containing protein</fullName>
    </recommendedName>
</protein>
<keyword evidence="3" id="KW-1185">Reference proteome</keyword>
<feature type="transmembrane region" description="Helical" evidence="1">
    <location>
        <begin position="34"/>
        <end position="53"/>
    </location>
</feature>
<proteinExistence type="predicted"/>
<dbReference type="EMBL" id="BRYA01000661">
    <property type="protein sequence ID" value="GMI28334.1"/>
    <property type="molecule type" value="Genomic_DNA"/>
</dbReference>
<keyword evidence="1" id="KW-0472">Membrane</keyword>
<organism evidence="2 3">
    <name type="scientific">Triparma columacea</name>
    <dbReference type="NCBI Taxonomy" id="722753"/>
    <lineage>
        <taxon>Eukaryota</taxon>
        <taxon>Sar</taxon>
        <taxon>Stramenopiles</taxon>
        <taxon>Ochrophyta</taxon>
        <taxon>Bolidophyceae</taxon>
        <taxon>Parmales</taxon>
        <taxon>Triparmaceae</taxon>
        <taxon>Triparma</taxon>
    </lineage>
</organism>
<feature type="transmembrane region" description="Helical" evidence="1">
    <location>
        <begin position="98"/>
        <end position="117"/>
    </location>
</feature>
<sequence>MSWLVNAFSANFLYALWSLFGSYSQTSSSPLTPLESQLVTSFTSTLVALQLFLSNFSKLRSLSSLPFTPTLFAVFAGVSTQVGGIFYNRALSTGPTSAVAAIAGGYPAAVFLVNAIMGREEVNGMKVLGVALAVASGAAFSMA</sequence>
<dbReference type="SUPFAM" id="SSF103481">
    <property type="entry name" value="Multidrug resistance efflux transporter EmrE"/>
    <property type="match status" value="1"/>
</dbReference>
<accession>A0A9W7FYW5</accession>
<reference evidence="3" key="1">
    <citation type="journal article" date="2023" name="Commun. Biol.">
        <title>Genome analysis of Parmales, the sister group of diatoms, reveals the evolutionary specialization of diatoms from phago-mixotrophs to photoautotrophs.</title>
        <authorList>
            <person name="Ban H."/>
            <person name="Sato S."/>
            <person name="Yoshikawa S."/>
            <person name="Yamada K."/>
            <person name="Nakamura Y."/>
            <person name="Ichinomiya M."/>
            <person name="Sato N."/>
            <person name="Blanc-Mathieu R."/>
            <person name="Endo H."/>
            <person name="Kuwata A."/>
            <person name="Ogata H."/>
        </authorList>
    </citation>
    <scope>NUCLEOTIDE SEQUENCE [LARGE SCALE GENOMIC DNA]</scope>
</reference>
<evidence type="ECO:0008006" key="4">
    <source>
        <dbReference type="Google" id="ProtNLM"/>
    </source>
</evidence>
<dbReference type="Proteomes" id="UP001165065">
    <property type="component" value="Unassembled WGS sequence"/>
</dbReference>
<feature type="transmembrane region" description="Helical" evidence="1">
    <location>
        <begin position="65"/>
        <end position="86"/>
    </location>
</feature>
<evidence type="ECO:0000313" key="3">
    <source>
        <dbReference type="Proteomes" id="UP001165065"/>
    </source>
</evidence>
<evidence type="ECO:0000256" key="1">
    <source>
        <dbReference type="SAM" id="Phobius"/>
    </source>
</evidence>
<gene>
    <name evidence="2" type="ORF">TrCOL_g13069</name>
</gene>
<evidence type="ECO:0000313" key="2">
    <source>
        <dbReference type="EMBL" id="GMI28334.1"/>
    </source>
</evidence>